<reference evidence="2 3" key="1">
    <citation type="submission" date="2024-06" db="EMBL/GenBank/DDBJ databases">
        <authorList>
            <person name="Kaempfer P."/>
            <person name="Viver T."/>
        </authorList>
    </citation>
    <scope>NUCLEOTIDE SEQUENCE [LARGE SCALE GENOMIC DNA]</scope>
    <source>
        <strain evidence="2 3">ST-119</strain>
    </source>
</reference>
<dbReference type="EMBL" id="JBELPZ010000001">
    <property type="protein sequence ID" value="MFL9842799.1"/>
    <property type="molecule type" value="Genomic_DNA"/>
</dbReference>
<dbReference type="InterPro" id="IPR013211">
    <property type="entry name" value="LVIVD"/>
</dbReference>
<protein>
    <recommendedName>
        <fullName evidence="4">LVIVD repeat-containing protein</fullName>
    </recommendedName>
</protein>
<dbReference type="Proteomes" id="UP001629156">
    <property type="component" value="Unassembled WGS sequence"/>
</dbReference>
<gene>
    <name evidence="2" type="ORF">ABS766_00055</name>
</gene>
<name>A0ABW8YRI1_9FLAO</name>
<keyword evidence="1" id="KW-0732">Signal</keyword>
<feature type="signal peptide" evidence="1">
    <location>
        <begin position="1"/>
        <end position="17"/>
    </location>
</feature>
<dbReference type="SUPFAM" id="SSF63825">
    <property type="entry name" value="YWTD domain"/>
    <property type="match status" value="1"/>
</dbReference>
<comment type="caution">
    <text evidence="2">The sequence shown here is derived from an EMBL/GenBank/DDBJ whole genome shotgun (WGS) entry which is preliminary data.</text>
</comment>
<sequence length="246" mass="26679">MKKIVTLIILFVALAYGCNSDSDSSSIDTPTDGQGGSLAVFVLKGDYLYTVDQTDLNVFSLVDPSGPVKVNELSVGFNIETLYSDADYLYIGSQNGMYIYNIANPENPLYVSAAQHVTACDPVVSNGTHAYVTIHASTGCGGSTNALLVYDLTNPSDPQLVHQRNLTSPKGLGLYGNYLLVCDDEIKIFDITNPDEPVLSAAINKYCNDIIIRDNTLFAIGDQAIYRYTLNPNDIGNAVFVSELFF</sequence>
<evidence type="ECO:0000313" key="3">
    <source>
        <dbReference type="Proteomes" id="UP001629156"/>
    </source>
</evidence>
<dbReference type="RefSeq" id="WP_408083022.1">
    <property type="nucleotide sequence ID" value="NZ_JBELPZ010000001.1"/>
</dbReference>
<evidence type="ECO:0000256" key="1">
    <source>
        <dbReference type="SAM" id="SignalP"/>
    </source>
</evidence>
<proteinExistence type="predicted"/>
<feature type="chain" id="PRO_5046717151" description="LVIVD repeat-containing protein" evidence="1">
    <location>
        <begin position="18"/>
        <end position="246"/>
    </location>
</feature>
<evidence type="ECO:0000313" key="2">
    <source>
        <dbReference type="EMBL" id="MFL9842799.1"/>
    </source>
</evidence>
<organism evidence="2 3">
    <name type="scientific">Flavobacterium rhizosphaerae</name>
    <dbReference type="NCBI Taxonomy" id="3163298"/>
    <lineage>
        <taxon>Bacteria</taxon>
        <taxon>Pseudomonadati</taxon>
        <taxon>Bacteroidota</taxon>
        <taxon>Flavobacteriia</taxon>
        <taxon>Flavobacteriales</taxon>
        <taxon>Flavobacteriaceae</taxon>
        <taxon>Flavobacterium</taxon>
    </lineage>
</organism>
<dbReference type="PROSITE" id="PS51257">
    <property type="entry name" value="PROKAR_LIPOPROTEIN"/>
    <property type="match status" value="1"/>
</dbReference>
<evidence type="ECO:0008006" key="4">
    <source>
        <dbReference type="Google" id="ProtNLM"/>
    </source>
</evidence>
<keyword evidence="3" id="KW-1185">Reference proteome</keyword>
<accession>A0ABW8YRI1</accession>
<dbReference type="Pfam" id="PF08309">
    <property type="entry name" value="LVIVD"/>
    <property type="match status" value="3"/>
</dbReference>